<evidence type="ECO:0000256" key="3">
    <source>
        <dbReference type="ARBA" id="ARBA00022741"/>
    </source>
</evidence>
<dbReference type="PROSITE" id="PS00690">
    <property type="entry name" value="DEAH_ATP_HELICASE"/>
    <property type="match status" value="1"/>
</dbReference>
<comment type="catalytic activity">
    <reaction evidence="10 11">
        <text>Couples ATP hydrolysis with the unwinding of duplex DNA by translocating in the 3'-5' direction.</text>
        <dbReference type="EC" id="5.6.2.4"/>
    </reaction>
</comment>
<dbReference type="SUPFAM" id="SSF52540">
    <property type="entry name" value="P-loop containing nucleoside triphosphate hydrolases"/>
    <property type="match status" value="1"/>
</dbReference>
<dbReference type="PANTHER" id="PTHR13710">
    <property type="entry name" value="DNA HELICASE RECQ FAMILY MEMBER"/>
    <property type="match status" value="1"/>
</dbReference>
<dbReference type="Proteomes" id="UP000053424">
    <property type="component" value="Unassembled WGS sequence"/>
</dbReference>
<dbReference type="GO" id="GO:0005634">
    <property type="term" value="C:nucleus"/>
    <property type="evidence" value="ECO:0007669"/>
    <property type="project" value="UniProtKB-SubCell"/>
</dbReference>
<organism evidence="14 15">
    <name type="scientific">Hebeloma cylindrosporum</name>
    <dbReference type="NCBI Taxonomy" id="76867"/>
    <lineage>
        <taxon>Eukaryota</taxon>
        <taxon>Fungi</taxon>
        <taxon>Dikarya</taxon>
        <taxon>Basidiomycota</taxon>
        <taxon>Agaricomycotina</taxon>
        <taxon>Agaricomycetes</taxon>
        <taxon>Agaricomycetidae</taxon>
        <taxon>Agaricales</taxon>
        <taxon>Agaricineae</taxon>
        <taxon>Hymenogastraceae</taxon>
        <taxon>Hebeloma</taxon>
    </lineage>
</organism>
<dbReference type="GO" id="GO:0043138">
    <property type="term" value="F:3'-5' DNA helicase activity"/>
    <property type="evidence" value="ECO:0007669"/>
    <property type="project" value="UniProtKB-EC"/>
</dbReference>
<keyword evidence="3 11" id="KW-0547">Nucleotide-binding</keyword>
<dbReference type="PROSITE" id="PS51192">
    <property type="entry name" value="HELICASE_ATP_BIND_1"/>
    <property type="match status" value="1"/>
</dbReference>
<keyword evidence="9 11" id="KW-0539">Nucleus</keyword>
<gene>
    <name evidence="14" type="ORF">M413DRAFT_59644</name>
</gene>
<evidence type="ECO:0000256" key="10">
    <source>
        <dbReference type="ARBA" id="ARBA00034617"/>
    </source>
</evidence>
<dbReference type="Pfam" id="PF00270">
    <property type="entry name" value="DEAD"/>
    <property type="match status" value="1"/>
</dbReference>
<dbReference type="HOGENOM" id="CLU_001103_9_7_1"/>
<dbReference type="Gene3D" id="3.40.50.300">
    <property type="entry name" value="P-loop containing nucleotide triphosphate hydrolases"/>
    <property type="match status" value="2"/>
</dbReference>
<keyword evidence="15" id="KW-1185">Reference proteome</keyword>
<dbReference type="CDD" id="cd18794">
    <property type="entry name" value="SF2_C_RecQ"/>
    <property type="match status" value="1"/>
</dbReference>
<evidence type="ECO:0000256" key="7">
    <source>
        <dbReference type="ARBA" id="ARBA00023125"/>
    </source>
</evidence>
<comment type="similarity">
    <text evidence="2 11">Belongs to the helicase family. RecQ subfamily.</text>
</comment>
<evidence type="ECO:0000256" key="4">
    <source>
        <dbReference type="ARBA" id="ARBA00022801"/>
    </source>
</evidence>
<feature type="domain" description="Helicase C-terminal" evidence="13">
    <location>
        <begin position="240"/>
        <end position="389"/>
    </location>
</feature>
<dbReference type="Gene3D" id="1.10.10.10">
    <property type="entry name" value="Winged helix-like DNA-binding domain superfamily/Winged helix DNA-binding domain"/>
    <property type="match status" value="1"/>
</dbReference>
<dbReference type="InterPro" id="IPR002464">
    <property type="entry name" value="DNA/RNA_helicase_DEAH_CS"/>
</dbReference>
<dbReference type="SMART" id="SM00487">
    <property type="entry name" value="DEXDc"/>
    <property type="match status" value="1"/>
</dbReference>
<dbReference type="GO" id="GO:0005524">
    <property type="term" value="F:ATP binding"/>
    <property type="evidence" value="ECO:0007669"/>
    <property type="project" value="UniProtKB-KW"/>
</dbReference>
<sequence>MSPSTAHPNPSLTTTTYYPEIKRQLLEVFKLTAFRPNQLEVITAALDVKDVFVLMPTGGGKSLCYQLPAVCSSGKTKGVTVVVSPLVALMKDQVHSLTSKKVKALLSDAAAGSDDWRSLVTSNDKPSLWFVTPEKLQHSTSANNILSILYKNNDLARFVIDEAHCISTWGQDFREAYTALGSLRDRYESVPIMALTATANERTVEDIKAQLKMKHDHKFFTQSFNRTNLKYLVQRKKTNLLVDIVAFINEKHRGEAGVIYCTARMTCESVAESLRLKGIKAAHFHAGMPADEKEKTVYNWQNGIVPLIVATIAFGMGIDKADVRFVVHYDMPKSLSGYYQETGRAGRDGKPADCLMCMSFSRSLSFAPNIYASEDASADSIKRQENAAREVYRFCQNTSECRRLQILQHFDEKFDKSQCAMGCDNCEDGRETVQEDVTSHARDAIKLLQYLVKDRGENVTESHLEAVLRGANTSDIRARQHDKLPQYSSCSAMPKELLELMLDKLKADDLLALKSLKNRSGYHNTYLDVRQRDIMIPRPILTV</sequence>
<dbReference type="InterPro" id="IPR004589">
    <property type="entry name" value="DNA_helicase_ATP-dep_RecQ"/>
</dbReference>
<accession>A0A0C2YH48</accession>
<reference evidence="15" key="2">
    <citation type="submission" date="2015-01" db="EMBL/GenBank/DDBJ databases">
        <title>Evolutionary Origins and Diversification of the Mycorrhizal Mutualists.</title>
        <authorList>
            <consortium name="DOE Joint Genome Institute"/>
            <consortium name="Mycorrhizal Genomics Consortium"/>
            <person name="Kohler A."/>
            <person name="Kuo A."/>
            <person name="Nagy L.G."/>
            <person name="Floudas D."/>
            <person name="Copeland A."/>
            <person name="Barry K.W."/>
            <person name="Cichocki N."/>
            <person name="Veneault-Fourrey C."/>
            <person name="LaButti K."/>
            <person name="Lindquist E.A."/>
            <person name="Lipzen A."/>
            <person name="Lundell T."/>
            <person name="Morin E."/>
            <person name="Murat C."/>
            <person name="Riley R."/>
            <person name="Ohm R."/>
            <person name="Sun H."/>
            <person name="Tunlid A."/>
            <person name="Henrissat B."/>
            <person name="Grigoriev I.V."/>
            <person name="Hibbett D.S."/>
            <person name="Martin F."/>
        </authorList>
    </citation>
    <scope>NUCLEOTIDE SEQUENCE [LARGE SCALE GENOMIC DNA]</scope>
    <source>
        <strain evidence="15">h7</strain>
    </source>
</reference>
<evidence type="ECO:0000313" key="15">
    <source>
        <dbReference type="Proteomes" id="UP000053424"/>
    </source>
</evidence>
<evidence type="ECO:0000256" key="2">
    <source>
        <dbReference type="ARBA" id="ARBA00005446"/>
    </source>
</evidence>
<dbReference type="InterPro" id="IPR032284">
    <property type="entry name" value="RecQ_Zn-bd"/>
</dbReference>
<evidence type="ECO:0000256" key="1">
    <source>
        <dbReference type="ARBA" id="ARBA00004123"/>
    </source>
</evidence>
<reference evidence="14 15" key="1">
    <citation type="submission" date="2014-04" db="EMBL/GenBank/DDBJ databases">
        <authorList>
            <consortium name="DOE Joint Genome Institute"/>
            <person name="Kuo A."/>
            <person name="Gay G."/>
            <person name="Dore J."/>
            <person name="Kohler A."/>
            <person name="Nagy L.G."/>
            <person name="Floudas D."/>
            <person name="Copeland A."/>
            <person name="Barry K.W."/>
            <person name="Cichocki N."/>
            <person name="Veneault-Fourrey C."/>
            <person name="LaButti K."/>
            <person name="Lindquist E.A."/>
            <person name="Lipzen A."/>
            <person name="Lundell T."/>
            <person name="Morin E."/>
            <person name="Murat C."/>
            <person name="Sun H."/>
            <person name="Tunlid A."/>
            <person name="Henrissat B."/>
            <person name="Grigoriev I.V."/>
            <person name="Hibbett D.S."/>
            <person name="Martin F."/>
            <person name="Nordberg H.P."/>
            <person name="Cantor M.N."/>
            <person name="Hua S.X."/>
        </authorList>
    </citation>
    <scope>NUCLEOTIDE SEQUENCE [LARGE SCALE GENOMIC DNA]</scope>
    <source>
        <strain evidence="15">h7</strain>
    </source>
</reference>
<dbReference type="Pfam" id="PF09382">
    <property type="entry name" value="RQC"/>
    <property type="match status" value="1"/>
</dbReference>
<dbReference type="Pfam" id="PF16124">
    <property type="entry name" value="RecQ_Zn_bind"/>
    <property type="match status" value="1"/>
</dbReference>
<keyword evidence="6 11" id="KW-0067">ATP-binding</keyword>
<dbReference type="GO" id="GO:0016887">
    <property type="term" value="F:ATP hydrolysis activity"/>
    <property type="evidence" value="ECO:0007669"/>
    <property type="project" value="RHEA"/>
</dbReference>
<name>A0A0C2YH48_HEBCY</name>
<dbReference type="GO" id="GO:0003677">
    <property type="term" value="F:DNA binding"/>
    <property type="evidence" value="ECO:0007669"/>
    <property type="project" value="UniProtKB-KW"/>
</dbReference>
<dbReference type="AlphaFoldDB" id="A0A0C2YH48"/>
<evidence type="ECO:0000256" key="6">
    <source>
        <dbReference type="ARBA" id="ARBA00022840"/>
    </source>
</evidence>
<evidence type="ECO:0000259" key="12">
    <source>
        <dbReference type="PROSITE" id="PS51192"/>
    </source>
</evidence>
<evidence type="ECO:0000313" key="14">
    <source>
        <dbReference type="EMBL" id="KIM49018.1"/>
    </source>
</evidence>
<keyword evidence="7" id="KW-0238">DNA-binding</keyword>
<dbReference type="SMART" id="SM00956">
    <property type="entry name" value="RQC"/>
    <property type="match status" value="1"/>
</dbReference>
<dbReference type="InterPro" id="IPR011545">
    <property type="entry name" value="DEAD/DEAH_box_helicase_dom"/>
</dbReference>
<dbReference type="GO" id="GO:0006260">
    <property type="term" value="P:DNA replication"/>
    <property type="evidence" value="ECO:0007669"/>
    <property type="project" value="InterPro"/>
</dbReference>
<keyword evidence="8" id="KW-0413">Isomerase</keyword>
<dbReference type="GO" id="GO:0009378">
    <property type="term" value="F:four-way junction helicase activity"/>
    <property type="evidence" value="ECO:0007669"/>
    <property type="project" value="TreeGrafter"/>
</dbReference>
<protein>
    <recommendedName>
        <fullName evidence="11">ATP-dependent DNA helicase</fullName>
        <ecNumber evidence="11">5.6.2.4</ecNumber>
    </recommendedName>
</protein>
<dbReference type="SUPFAM" id="SSF46785">
    <property type="entry name" value="Winged helix' DNA-binding domain"/>
    <property type="match status" value="1"/>
</dbReference>
<dbReference type="InterPro" id="IPR027417">
    <property type="entry name" value="P-loop_NTPase"/>
</dbReference>
<dbReference type="InterPro" id="IPR036390">
    <property type="entry name" value="WH_DNA-bd_sf"/>
</dbReference>
<dbReference type="InterPro" id="IPR018982">
    <property type="entry name" value="RQC_domain"/>
</dbReference>
<dbReference type="InterPro" id="IPR014001">
    <property type="entry name" value="Helicase_ATP-bd"/>
</dbReference>
<evidence type="ECO:0000256" key="8">
    <source>
        <dbReference type="ARBA" id="ARBA00023235"/>
    </source>
</evidence>
<dbReference type="InterPro" id="IPR036388">
    <property type="entry name" value="WH-like_DNA-bd_sf"/>
</dbReference>
<feature type="domain" description="Helicase ATP-binding" evidence="12">
    <location>
        <begin position="42"/>
        <end position="217"/>
    </location>
</feature>
<dbReference type="GO" id="GO:0005737">
    <property type="term" value="C:cytoplasm"/>
    <property type="evidence" value="ECO:0007669"/>
    <property type="project" value="TreeGrafter"/>
</dbReference>
<evidence type="ECO:0000256" key="11">
    <source>
        <dbReference type="RuleBase" id="RU364117"/>
    </source>
</evidence>
<dbReference type="GO" id="GO:0005694">
    <property type="term" value="C:chromosome"/>
    <property type="evidence" value="ECO:0007669"/>
    <property type="project" value="TreeGrafter"/>
</dbReference>
<dbReference type="EC" id="5.6.2.4" evidence="11"/>
<proteinExistence type="inferred from homology"/>
<evidence type="ECO:0000256" key="5">
    <source>
        <dbReference type="ARBA" id="ARBA00022806"/>
    </source>
</evidence>
<dbReference type="Pfam" id="PF00271">
    <property type="entry name" value="Helicase_C"/>
    <property type="match status" value="1"/>
</dbReference>
<dbReference type="InterPro" id="IPR001650">
    <property type="entry name" value="Helicase_C-like"/>
</dbReference>
<dbReference type="EMBL" id="KN831768">
    <property type="protein sequence ID" value="KIM49018.1"/>
    <property type="molecule type" value="Genomic_DNA"/>
</dbReference>
<comment type="subcellular location">
    <subcellularLocation>
        <location evidence="1 11">Nucleus</location>
    </subcellularLocation>
</comment>
<dbReference type="GO" id="GO:0000724">
    <property type="term" value="P:double-strand break repair via homologous recombination"/>
    <property type="evidence" value="ECO:0007669"/>
    <property type="project" value="TreeGrafter"/>
</dbReference>
<dbReference type="PROSITE" id="PS51194">
    <property type="entry name" value="HELICASE_CTER"/>
    <property type="match status" value="1"/>
</dbReference>
<dbReference type="SMART" id="SM00490">
    <property type="entry name" value="HELICc"/>
    <property type="match status" value="1"/>
</dbReference>
<dbReference type="CDD" id="cd17920">
    <property type="entry name" value="DEXHc_RecQ"/>
    <property type="match status" value="1"/>
</dbReference>
<dbReference type="PANTHER" id="PTHR13710:SF153">
    <property type="entry name" value="RECQ-LIKE DNA HELICASE BLM"/>
    <property type="match status" value="1"/>
</dbReference>
<dbReference type="FunFam" id="3.40.50.300:FF:001389">
    <property type="entry name" value="ATP-dependent DNA helicase RecQ"/>
    <property type="match status" value="1"/>
</dbReference>
<keyword evidence="5 11" id="KW-0347">Helicase</keyword>
<keyword evidence="4 11" id="KW-0378">Hydrolase</keyword>
<evidence type="ECO:0000259" key="13">
    <source>
        <dbReference type="PROSITE" id="PS51194"/>
    </source>
</evidence>
<dbReference type="NCBIfam" id="TIGR00614">
    <property type="entry name" value="recQ_fam"/>
    <property type="match status" value="1"/>
</dbReference>
<dbReference type="STRING" id="686832.A0A0C2YH48"/>
<evidence type="ECO:0000256" key="9">
    <source>
        <dbReference type="ARBA" id="ARBA00023242"/>
    </source>
</evidence>
<dbReference type="OrthoDB" id="10261556at2759"/>
<comment type="catalytic activity">
    <reaction evidence="11">
        <text>ATP + H2O = ADP + phosphate + H(+)</text>
        <dbReference type="Rhea" id="RHEA:13065"/>
        <dbReference type="ChEBI" id="CHEBI:15377"/>
        <dbReference type="ChEBI" id="CHEBI:15378"/>
        <dbReference type="ChEBI" id="CHEBI:30616"/>
        <dbReference type="ChEBI" id="CHEBI:43474"/>
        <dbReference type="ChEBI" id="CHEBI:456216"/>
    </reaction>
</comment>